<proteinExistence type="predicted"/>
<reference evidence="5" key="2">
    <citation type="submission" date="2023-05" db="EMBL/GenBank/DDBJ databases">
        <authorList>
            <consortium name="Lawrence Berkeley National Laboratory"/>
            <person name="Steindorff A."/>
            <person name="Hensen N."/>
            <person name="Bonometti L."/>
            <person name="Westerberg I."/>
            <person name="Brannstrom I.O."/>
            <person name="Guillou S."/>
            <person name="Cros-Aarteil S."/>
            <person name="Calhoun S."/>
            <person name="Haridas S."/>
            <person name="Kuo A."/>
            <person name="Mondo S."/>
            <person name="Pangilinan J."/>
            <person name="Riley R."/>
            <person name="Labutti K."/>
            <person name="Andreopoulos B."/>
            <person name="Lipzen A."/>
            <person name="Chen C."/>
            <person name="Yanf M."/>
            <person name="Daum C."/>
            <person name="Ng V."/>
            <person name="Clum A."/>
            <person name="Ohm R."/>
            <person name="Martin F."/>
            <person name="Silar P."/>
            <person name="Natvig D."/>
            <person name="Lalanne C."/>
            <person name="Gautier V."/>
            <person name="Ament-Velasquez S.L."/>
            <person name="Kruys A."/>
            <person name="Hutchinson M.I."/>
            <person name="Powell A.J."/>
            <person name="Barry K."/>
            <person name="Miller A.N."/>
            <person name="Grigoriev I.V."/>
            <person name="Debuchy R."/>
            <person name="Gladieux P."/>
            <person name="Thoren M.H."/>
            <person name="Johannesson H."/>
        </authorList>
    </citation>
    <scope>NUCLEOTIDE SEQUENCE</scope>
    <source>
        <strain evidence="5">CBS 990.96</strain>
    </source>
</reference>
<sequence length="435" mass="49950">MSLRFRVDDCKPKSTWFAAVRFMGVPNGPIDQLQVAITDIAAKVSGSNGHNSVKNAIKWPFQKKEAQRVLDKIERMKLLINLAFQEDLSKLVFSIKADVQLLTRVDNRLEALNLKIEELVAKSKDDHKRLEKERVKIINWISRLNFNSTQHEVLSKRAPNTGSHFLNSETFAKWLGKKGQTLWCHGIPGGGKTVFAATVVDHLHQVFAKRTDIVERHLKRERFPESFGNRSESFLESSSSLMLWMSAQWTMGNDDVEQYVRYRISKEGRLGRHVARDPALEGLIIKEVQSRTQHMFLLAQLHIDALATKPTRRALENALRTLPKELDQTYDEAMRPIYNQNEDDRELAWKILTWIALANRPLSKSEIQHALAVFAGDRTFDEMNVPDEELLTSVRAGLISIDAIDDTTVRLIHYTAQEYFERLLRARIQSLQSEV</sequence>
<name>A0AAN7BJC1_9PEZI</name>
<evidence type="ECO:0000313" key="5">
    <source>
        <dbReference type="EMBL" id="KAK4224352.1"/>
    </source>
</evidence>
<dbReference type="EMBL" id="MU865395">
    <property type="protein sequence ID" value="KAK4224352.1"/>
    <property type="molecule type" value="Genomic_DNA"/>
</dbReference>
<dbReference type="Pfam" id="PF22939">
    <property type="entry name" value="WHD_GPIID"/>
    <property type="match status" value="1"/>
</dbReference>
<keyword evidence="6" id="KW-1185">Reference proteome</keyword>
<feature type="coiled-coil region" evidence="2">
    <location>
        <begin position="102"/>
        <end position="133"/>
    </location>
</feature>
<keyword evidence="2" id="KW-0175">Coiled coil</keyword>
<evidence type="ECO:0000259" key="4">
    <source>
        <dbReference type="Pfam" id="PF24883"/>
    </source>
</evidence>
<organism evidence="5 6">
    <name type="scientific">Podospora fimiseda</name>
    <dbReference type="NCBI Taxonomy" id="252190"/>
    <lineage>
        <taxon>Eukaryota</taxon>
        <taxon>Fungi</taxon>
        <taxon>Dikarya</taxon>
        <taxon>Ascomycota</taxon>
        <taxon>Pezizomycotina</taxon>
        <taxon>Sordariomycetes</taxon>
        <taxon>Sordariomycetidae</taxon>
        <taxon>Sordariales</taxon>
        <taxon>Podosporaceae</taxon>
        <taxon>Podospora</taxon>
    </lineage>
</organism>
<evidence type="ECO:0000256" key="2">
    <source>
        <dbReference type="SAM" id="Coils"/>
    </source>
</evidence>
<keyword evidence="1" id="KW-0677">Repeat</keyword>
<comment type="caution">
    <text evidence="5">The sequence shown here is derived from an EMBL/GenBank/DDBJ whole genome shotgun (WGS) entry which is preliminary data.</text>
</comment>
<gene>
    <name evidence="5" type="ORF">QBC38DRAFT_502318</name>
</gene>
<reference evidence="5" key="1">
    <citation type="journal article" date="2023" name="Mol. Phylogenet. Evol.">
        <title>Genome-scale phylogeny and comparative genomics of the fungal order Sordariales.</title>
        <authorList>
            <person name="Hensen N."/>
            <person name="Bonometti L."/>
            <person name="Westerberg I."/>
            <person name="Brannstrom I.O."/>
            <person name="Guillou S."/>
            <person name="Cros-Aarteil S."/>
            <person name="Calhoun S."/>
            <person name="Haridas S."/>
            <person name="Kuo A."/>
            <person name="Mondo S."/>
            <person name="Pangilinan J."/>
            <person name="Riley R."/>
            <person name="LaButti K."/>
            <person name="Andreopoulos B."/>
            <person name="Lipzen A."/>
            <person name="Chen C."/>
            <person name="Yan M."/>
            <person name="Daum C."/>
            <person name="Ng V."/>
            <person name="Clum A."/>
            <person name="Steindorff A."/>
            <person name="Ohm R.A."/>
            <person name="Martin F."/>
            <person name="Silar P."/>
            <person name="Natvig D.O."/>
            <person name="Lalanne C."/>
            <person name="Gautier V."/>
            <person name="Ament-Velasquez S.L."/>
            <person name="Kruys A."/>
            <person name="Hutchinson M.I."/>
            <person name="Powell A.J."/>
            <person name="Barry K."/>
            <person name="Miller A.N."/>
            <person name="Grigoriev I.V."/>
            <person name="Debuchy R."/>
            <person name="Gladieux P."/>
            <person name="Hiltunen Thoren M."/>
            <person name="Johannesson H."/>
        </authorList>
    </citation>
    <scope>NUCLEOTIDE SEQUENCE</scope>
    <source>
        <strain evidence="5">CBS 990.96</strain>
    </source>
</reference>
<dbReference type="InterPro" id="IPR054471">
    <property type="entry name" value="GPIID_WHD"/>
</dbReference>
<accession>A0AAN7BJC1</accession>
<feature type="domain" description="Nephrocystin 3-like N-terminal" evidence="4">
    <location>
        <begin position="160"/>
        <end position="209"/>
    </location>
</feature>
<dbReference type="InterPro" id="IPR027417">
    <property type="entry name" value="P-loop_NTPase"/>
</dbReference>
<dbReference type="AlphaFoldDB" id="A0AAN7BJC1"/>
<dbReference type="InterPro" id="IPR056884">
    <property type="entry name" value="NPHP3-like_N"/>
</dbReference>
<evidence type="ECO:0000256" key="1">
    <source>
        <dbReference type="ARBA" id="ARBA00022737"/>
    </source>
</evidence>
<dbReference type="Proteomes" id="UP001301958">
    <property type="component" value="Unassembled WGS sequence"/>
</dbReference>
<dbReference type="PANTHER" id="PTHR10039:SF15">
    <property type="entry name" value="NACHT DOMAIN-CONTAINING PROTEIN"/>
    <property type="match status" value="1"/>
</dbReference>
<dbReference type="PANTHER" id="PTHR10039">
    <property type="entry name" value="AMELOGENIN"/>
    <property type="match status" value="1"/>
</dbReference>
<dbReference type="Pfam" id="PF24883">
    <property type="entry name" value="NPHP3_N"/>
    <property type="match status" value="1"/>
</dbReference>
<feature type="domain" description="GPI inositol-deacylase winged helix" evidence="3">
    <location>
        <begin position="344"/>
        <end position="420"/>
    </location>
</feature>
<evidence type="ECO:0000313" key="6">
    <source>
        <dbReference type="Proteomes" id="UP001301958"/>
    </source>
</evidence>
<evidence type="ECO:0000259" key="3">
    <source>
        <dbReference type="Pfam" id="PF22939"/>
    </source>
</evidence>
<protein>
    <submittedName>
        <fullName evidence="5">Uncharacterized protein</fullName>
    </submittedName>
</protein>
<dbReference type="Gene3D" id="3.40.50.300">
    <property type="entry name" value="P-loop containing nucleotide triphosphate hydrolases"/>
    <property type="match status" value="1"/>
</dbReference>